<protein>
    <submittedName>
        <fullName evidence="1">Uncharacterized protein</fullName>
    </submittedName>
</protein>
<name>A0ABX0U604_9SPHN</name>
<proteinExistence type="predicted"/>
<dbReference type="Proteomes" id="UP000788153">
    <property type="component" value="Unassembled WGS sequence"/>
</dbReference>
<evidence type="ECO:0000313" key="2">
    <source>
        <dbReference type="Proteomes" id="UP000788153"/>
    </source>
</evidence>
<keyword evidence="2" id="KW-1185">Reference proteome</keyword>
<organism evidence="1 2">
    <name type="scientific">Sphingomonas japonica</name>
    <dbReference type="NCBI Taxonomy" id="511662"/>
    <lineage>
        <taxon>Bacteria</taxon>
        <taxon>Pseudomonadati</taxon>
        <taxon>Pseudomonadota</taxon>
        <taxon>Alphaproteobacteria</taxon>
        <taxon>Sphingomonadales</taxon>
        <taxon>Sphingomonadaceae</taxon>
        <taxon>Sphingomonas</taxon>
    </lineage>
</organism>
<comment type="caution">
    <text evidence="1">The sequence shown here is derived from an EMBL/GenBank/DDBJ whole genome shotgun (WGS) entry which is preliminary data.</text>
</comment>
<evidence type="ECO:0000313" key="1">
    <source>
        <dbReference type="EMBL" id="NIJ24821.1"/>
    </source>
</evidence>
<dbReference type="RefSeq" id="WP_140047235.1">
    <property type="nucleotide sequence ID" value="NZ_BAAAEV010000001.1"/>
</dbReference>
<accession>A0ABX0U604</accession>
<dbReference type="EMBL" id="JAASQP010000001">
    <property type="protein sequence ID" value="NIJ24821.1"/>
    <property type="molecule type" value="Genomic_DNA"/>
</dbReference>
<sequence>MDTDTRRLWYNAAVRALEGMPIGLVRRGAQAAMVKADHPSKIIPAIIKEVESDWNWRKRMKSPAITAIPYRPERPMMSEAERTEVGGMMRQLVEKMQRTAPQFP</sequence>
<reference evidence="1 2" key="1">
    <citation type="submission" date="2020-03" db="EMBL/GenBank/DDBJ databases">
        <title>Genomic Encyclopedia of Type Strains, Phase IV (KMG-IV): sequencing the most valuable type-strain genomes for metagenomic binning, comparative biology and taxonomic classification.</title>
        <authorList>
            <person name="Goeker M."/>
        </authorList>
    </citation>
    <scope>NUCLEOTIDE SEQUENCE [LARGE SCALE GENOMIC DNA]</scope>
    <source>
        <strain evidence="1 2">DSM 22753</strain>
    </source>
</reference>
<gene>
    <name evidence="1" type="ORF">FHT01_002363</name>
</gene>